<keyword evidence="1" id="KW-0472">Membrane</keyword>
<feature type="domain" description="Cyclin N-terminal" evidence="2">
    <location>
        <begin position="100"/>
        <end position="183"/>
    </location>
</feature>
<organism evidence="3 4">
    <name type="scientific">Rhizoclosmatium globosum</name>
    <dbReference type="NCBI Taxonomy" id="329046"/>
    <lineage>
        <taxon>Eukaryota</taxon>
        <taxon>Fungi</taxon>
        <taxon>Fungi incertae sedis</taxon>
        <taxon>Chytridiomycota</taxon>
        <taxon>Chytridiomycota incertae sedis</taxon>
        <taxon>Chytridiomycetes</taxon>
        <taxon>Chytridiales</taxon>
        <taxon>Chytriomycetaceae</taxon>
        <taxon>Rhizoclosmatium</taxon>
    </lineage>
</organism>
<gene>
    <name evidence="3" type="ORF">BCR33DRAFT_714330</name>
</gene>
<dbReference type="Proteomes" id="UP000193642">
    <property type="component" value="Unassembled WGS sequence"/>
</dbReference>
<protein>
    <recommendedName>
        <fullName evidence="2">Cyclin N-terminal domain-containing protein</fullName>
    </recommendedName>
</protein>
<proteinExistence type="predicted"/>
<sequence length="241" mass="25106">MPSALTPYYSLARSYGGAVVQVGVAPEHYVGKVGAVGAVGAVGVGEGKLGGGFALGLDALAHAAALEFGMLCGSHAQGPVLRLYARRLLAALAAFDAAAAPTTLVAAVLFARRFVAKAKVAEASQGLEFRLLTTALMVAVKVLDDRALVRSAEWLKVCNVVCLDIKQLSTMEREFLKAIDYNVAVDCNTLTHTANAMADSVLDSWRVQGLSLNTSVLSASSPGHVRVAVNILRQVSADLKA</sequence>
<evidence type="ECO:0000313" key="3">
    <source>
        <dbReference type="EMBL" id="ORY48575.1"/>
    </source>
</evidence>
<dbReference type="GO" id="GO:0005634">
    <property type="term" value="C:nucleus"/>
    <property type="evidence" value="ECO:0007669"/>
    <property type="project" value="TreeGrafter"/>
</dbReference>
<reference evidence="3 4" key="1">
    <citation type="submission" date="2016-07" db="EMBL/GenBank/DDBJ databases">
        <title>Pervasive Adenine N6-methylation of Active Genes in Fungi.</title>
        <authorList>
            <consortium name="DOE Joint Genome Institute"/>
            <person name="Mondo S.J."/>
            <person name="Dannebaum R.O."/>
            <person name="Kuo R.C."/>
            <person name="Labutti K."/>
            <person name="Haridas S."/>
            <person name="Kuo A."/>
            <person name="Salamov A."/>
            <person name="Ahrendt S.R."/>
            <person name="Lipzen A."/>
            <person name="Sullivan W."/>
            <person name="Andreopoulos W.B."/>
            <person name="Clum A."/>
            <person name="Lindquist E."/>
            <person name="Daum C."/>
            <person name="Ramamoorthy G.K."/>
            <person name="Gryganskyi A."/>
            <person name="Culley D."/>
            <person name="Magnuson J.K."/>
            <person name="James T.Y."/>
            <person name="O'Malley M.A."/>
            <person name="Stajich J.E."/>
            <person name="Spatafora J.W."/>
            <person name="Visel A."/>
            <person name="Grigoriev I.V."/>
        </authorList>
    </citation>
    <scope>NUCLEOTIDE SEQUENCE [LARGE SCALE GENOMIC DNA]</scope>
    <source>
        <strain evidence="3 4">JEL800</strain>
    </source>
</reference>
<dbReference type="InterPro" id="IPR006671">
    <property type="entry name" value="Cyclin_N"/>
</dbReference>
<dbReference type="PANTHER" id="PTHR15615">
    <property type="match status" value="1"/>
</dbReference>
<dbReference type="AlphaFoldDB" id="A0A1Y2CQF0"/>
<evidence type="ECO:0000259" key="2">
    <source>
        <dbReference type="Pfam" id="PF00134"/>
    </source>
</evidence>
<keyword evidence="4" id="KW-1185">Reference proteome</keyword>
<name>A0A1Y2CQF0_9FUNG</name>
<feature type="transmembrane region" description="Helical" evidence="1">
    <location>
        <begin position="88"/>
        <end position="111"/>
    </location>
</feature>
<dbReference type="InterPro" id="IPR013922">
    <property type="entry name" value="Cyclin_PHO80-like"/>
</dbReference>
<dbReference type="GO" id="GO:0000307">
    <property type="term" value="C:cyclin-dependent protein kinase holoenzyme complex"/>
    <property type="evidence" value="ECO:0007669"/>
    <property type="project" value="TreeGrafter"/>
</dbReference>
<dbReference type="EMBL" id="MCGO01000011">
    <property type="protein sequence ID" value="ORY48575.1"/>
    <property type="molecule type" value="Genomic_DNA"/>
</dbReference>
<dbReference type="PANTHER" id="PTHR15615:SF108">
    <property type="entry name" value="PROTEIN CNPPD1"/>
    <property type="match status" value="1"/>
</dbReference>
<dbReference type="GO" id="GO:0016538">
    <property type="term" value="F:cyclin-dependent protein serine/threonine kinase regulator activity"/>
    <property type="evidence" value="ECO:0007669"/>
    <property type="project" value="TreeGrafter"/>
</dbReference>
<dbReference type="Pfam" id="PF00134">
    <property type="entry name" value="Cyclin_N"/>
    <property type="match status" value="1"/>
</dbReference>
<evidence type="ECO:0000256" key="1">
    <source>
        <dbReference type="SAM" id="Phobius"/>
    </source>
</evidence>
<comment type="caution">
    <text evidence="3">The sequence shown here is derived from an EMBL/GenBank/DDBJ whole genome shotgun (WGS) entry which is preliminary data.</text>
</comment>
<dbReference type="OrthoDB" id="244495at2759"/>
<keyword evidence="1" id="KW-0812">Transmembrane</keyword>
<dbReference type="Gene3D" id="1.10.472.10">
    <property type="entry name" value="Cyclin-like"/>
    <property type="match status" value="1"/>
</dbReference>
<dbReference type="GO" id="GO:0019901">
    <property type="term" value="F:protein kinase binding"/>
    <property type="evidence" value="ECO:0007669"/>
    <property type="project" value="InterPro"/>
</dbReference>
<dbReference type="InterPro" id="IPR036915">
    <property type="entry name" value="Cyclin-like_sf"/>
</dbReference>
<evidence type="ECO:0000313" key="4">
    <source>
        <dbReference type="Proteomes" id="UP000193642"/>
    </source>
</evidence>
<dbReference type="CDD" id="cd20557">
    <property type="entry name" value="CYCLIN_ScPCL1-like"/>
    <property type="match status" value="1"/>
</dbReference>
<dbReference type="SUPFAM" id="SSF47954">
    <property type="entry name" value="Cyclin-like"/>
    <property type="match status" value="1"/>
</dbReference>
<keyword evidence="1" id="KW-1133">Transmembrane helix</keyword>
<accession>A0A1Y2CQF0</accession>